<dbReference type="InterPro" id="IPR043128">
    <property type="entry name" value="Rev_trsase/Diguanyl_cyclase"/>
</dbReference>
<feature type="domain" description="GGDEF" evidence="2">
    <location>
        <begin position="178"/>
        <end position="309"/>
    </location>
</feature>
<comment type="caution">
    <text evidence="4">The sequence shown here is derived from an EMBL/GenBank/DDBJ whole genome shotgun (WGS) entry which is preliminary data.</text>
</comment>
<organism evidence="4 5">
    <name type="scientific">Halanaerobacter jeridensis</name>
    <dbReference type="NCBI Taxonomy" id="706427"/>
    <lineage>
        <taxon>Bacteria</taxon>
        <taxon>Bacillati</taxon>
        <taxon>Bacillota</taxon>
        <taxon>Clostridia</taxon>
        <taxon>Halanaerobiales</taxon>
        <taxon>Halobacteroidaceae</taxon>
        <taxon>Halanaerobacter</taxon>
    </lineage>
</organism>
<feature type="domain" description="HD-GYP" evidence="3">
    <location>
        <begin position="292"/>
        <end position="491"/>
    </location>
</feature>
<gene>
    <name evidence="4" type="ORF">JOC47_002920</name>
</gene>
<dbReference type="Proteomes" id="UP000774000">
    <property type="component" value="Unassembled WGS sequence"/>
</dbReference>
<dbReference type="InterPro" id="IPR000014">
    <property type="entry name" value="PAS"/>
</dbReference>
<dbReference type="SMART" id="SM00267">
    <property type="entry name" value="GGDEF"/>
    <property type="match status" value="1"/>
</dbReference>
<dbReference type="Gene3D" id="3.30.450.20">
    <property type="entry name" value="PAS domain"/>
    <property type="match status" value="1"/>
</dbReference>
<proteinExistence type="predicted"/>
<dbReference type="SUPFAM" id="SSF55785">
    <property type="entry name" value="PYP-like sensor domain (PAS domain)"/>
    <property type="match status" value="1"/>
</dbReference>
<dbReference type="InterPro" id="IPR013767">
    <property type="entry name" value="PAS_fold"/>
</dbReference>
<dbReference type="PROSITE" id="PS51832">
    <property type="entry name" value="HD_GYP"/>
    <property type="match status" value="1"/>
</dbReference>
<protein>
    <submittedName>
        <fullName evidence="4">Diguanylate cyclase (GGDEF)-like protein/PAS domain S-box-containing protein</fullName>
    </submittedName>
</protein>
<dbReference type="InterPro" id="IPR000160">
    <property type="entry name" value="GGDEF_dom"/>
</dbReference>
<dbReference type="InterPro" id="IPR035965">
    <property type="entry name" value="PAS-like_dom_sf"/>
</dbReference>
<dbReference type="CDD" id="cd01949">
    <property type="entry name" value="GGDEF"/>
    <property type="match status" value="1"/>
</dbReference>
<accession>A0A939BTA6</accession>
<feature type="domain" description="PAS" evidence="1">
    <location>
        <begin position="27"/>
        <end position="98"/>
    </location>
</feature>
<dbReference type="Pfam" id="PF13487">
    <property type="entry name" value="HD_5"/>
    <property type="match status" value="1"/>
</dbReference>
<dbReference type="InterPro" id="IPR037522">
    <property type="entry name" value="HD_GYP_dom"/>
</dbReference>
<dbReference type="Pfam" id="PF00990">
    <property type="entry name" value="GGDEF"/>
    <property type="match status" value="1"/>
</dbReference>
<name>A0A939BTA6_9FIRM</name>
<reference evidence="4" key="1">
    <citation type="submission" date="2021-01" db="EMBL/GenBank/DDBJ databases">
        <title>Genomic Encyclopedia of Type Strains, Phase IV (KMG-IV): sequencing the most valuable type-strain genomes for metagenomic binning, comparative biology and taxonomic classification.</title>
        <authorList>
            <person name="Goeker M."/>
        </authorList>
    </citation>
    <scope>NUCLEOTIDE SEQUENCE</scope>
    <source>
        <strain evidence="4">DSM 23230</strain>
    </source>
</reference>
<evidence type="ECO:0000259" key="1">
    <source>
        <dbReference type="PROSITE" id="PS50112"/>
    </source>
</evidence>
<evidence type="ECO:0000313" key="5">
    <source>
        <dbReference type="Proteomes" id="UP000774000"/>
    </source>
</evidence>
<evidence type="ECO:0000259" key="3">
    <source>
        <dbReference type="PROSITE" id="PS51832"/>
    </source>
</evidence>
<dbReference type="SUPFAM" id="SSF55073">
    <property type="entry name" value="Nucleotide cyclase"/>
    <property type="match status" value="1"/>
</dbReference>
<dbReference type="PANTHER" id="PTHR45228">
    <property type="entry name" value="CYCLIC DI-GMP PHOSPHODIESTERASE TM_0186-RELATED"/>
    <property type="match status" value="1"/>
</dbReference>
<dbReference type="EMBL" id="JAFBDQ010000023">
    <property type="protein sequence ID" value="MBM7558051.1"/>
    <property type="molecule type" value="Genomic_DNA"/>
</dbReference>
<dbReference type="PANTHER" id="PTHR45228:SF1">
    <property type="entry name" value="CYCLIC DI-GMP PHOSPHODIESTERASE TM_0186"/>
    <property type="match status" value="1"/>
</dbReference>
<dbReference type="PROSITE" id="PS50887">
    <property type="entry name" value="GGDEF"/>
    <property type="match status" value="1"/>
</dbReference>
<evidence type="ECO:0000313" key="4">
    <source>
        <dbReference type="EMBL" id="MBM7558051.1"/>
    </source>
</evidence>
<dbReference type="CDD" id="cd00130">
    <property type="entry name" value="PAS"/>
    <property type="match status" value="1"/>
</dbReference>
<dbReference type="PROSITE" id="PS50112">
    <property type="entry name" value="PAS"/>
    <property type="match status" value="1"/>
</dbReference>
<dbReference type="CDD" id="cd00077">
    <property type="entry name" value="HDc"/>
    <property type="match status" value="1"/>
</dbReference>
<dbReference type="NCBIfam" id="TIGR00254">
    <property type="entry name" value="GGDEF"/>
    <property type="match status" value="1"/>
</dbReference>
<dbReference type="Pfam" id="PF00989">
    <property type="entry name" value="PAS"/>
    <property type="match status" value="1"/>
</dbReference>
<dbReference type="NCBIfam" id="TIGR00229">
    <property type="entry name" value="sensory_box"/>
    <property type="match status" value="1"/>
</dbReference>
<dbReference type="Gene3D" id="1.10.3210.10">
    <property type="entry name" value="Hypothetical protein af1432"/>
    <property type="match status" value="1"/>
</dbReference>
<keyword evidence="5" id="KW-1185">Reference proteome</keyword>
<dbReference type="AlphaFoldDB" id="A0A939BTA6"/>
<dbReference type="GO" id="GO:0006355">
    <property type="term" value="P:regulation of DNA-templated transcription"/>
    <property type="evidence" value="ECO:0007669"/>
    <property type="project" value="InterPro"/>
</dbReference>
<sequence length="491" mass="57344">MSQRKDKNLKTGLQNRVKKQKDRIFQLRNRYQTIFNHSEQAVIVWNRNLEIIDWNNSAEDLFGWSKEEMINENLIDVLINDEDRNFVESLLDKNLDNLKTKSIHKIKTKTGKIVCCEWHNIPVTDFNSRVIEVLSVIKECLSSELKGDNLVYYDPLTEIYNRRYYEEELKRLNTSRQLPLSIILADVNRLKLTNDIFGHQQGDKLLKEVAEIINSSTRVEDIIARWGGDEFGILLPNTNTKETKKIMRRIKMACHNSSLKPIPPNISLGAATKRSQEEDINKIFNQAESRMYEDKEEEKSNSEDEVLNNLLEYLDSKIDGVVPYNKVVSLAEKFGRKVGLDEYELEKLTLLARYHDIGKVGIPEKILNKQERLTNEEWEEYLRHLPLGYDIAKSFSTLTPIADEILYHHESWNGTGYPQQLTGEEIPVLARMIYIVSYYYELITSVDCGMKMNVSCKFEYTEKEALEKIERYAGSLFDPKLVEEFLELFNF</sequence>
<dbReference type="SUPFAM" id="SSF109604">
    <property type="entry name" value="HD-domain/PDEase-like"/>
    <property type="match status" value="1"/>
</dbReference>
<dbReference type="Gene3D" id="3.30.70.270">
    <property type="match status" value="1"/>
</dbReference>
<dbReference type="RefSeq" id="WP_204703036.1">
    <property type="nucleotide sequence ID" value="NZ_JAFBDQ010000023.1"/>
</dbReference>
<dbReference type="InterPro" id="IPR052020">
    <property type="entry name" value="Cyclic_di-GMP/3'3'-cGAMP_PDE"/>
</dbReference>
<dbReference type="SMART" id="SM00091">
    <property type="entry name" value="PAS"/>
    <property type="match status" value="1"/>
</dbReference>
<dbReference type="InterPro" id="IPR029787">
    <property type="entry name" value="Nucleotide_cyclase"/>
</dbReference>
<evidence type="ECO:0000259" key="2">
    <source>
        <dbReference type="PROSITE" id="PS50887"/>
    </source>
</evidence>
<dbReference type="InterPro" id="IPR003607">
    <property type="entry name" value="HD/PDEase_dom"/>
</dbReference>